<keyword evidence="1" id="KW-0472">Membrane</keyword>
<evidence type="ECO:0000313" key="3">
    <source>
        <dbReference type="Proteomes" id="UP000436284"/>
    </source>
</evidence>
<dbReference type="AlphaFoldDB" id="A0A6N8U7M1"/>
<protein>
    <submittedName>
        <fullName evidence="2">Uncharacterized protein</fullName>
    </submittedName>
</protein>
<keyword evidence="1" id="KW-1133">Transmembrane helix</keyword>
<evidence type="ECO:0000256" key="1">
    <source>
        <dbReference type="SAM" id="Phobius"/>
    </source>
</evidence>
<evidence type="ECO:0000313" key="2">
    <source>
        <dbReference type="EMBL" id="MXQ51649.1"/>
    </source>
</evidence>
<reference evidence="2 3" key="1">
    <citation type="submission" date="2019-12" db="EMBL/GenBank/DDBJ databases">
        <title>Salinicoccus cyprini sp. nov., isolated from gastro-intestinal tract of mirror carp, Cyprinus carpio var. specularis, collected from Gobind Sagar Reservoir, Himachal Pradesh, India.</title>
        <authorList>
            <person name="Talwar C."/>
            <person name="Singh A.K."/>
            <person name="Lal R."/>
            <person name="Negi R.K."/>
        </authorList>
    </citation>
    <scope>NUCLEOTIDE SEQUENCE [LARGE SCALE GENOMIC DNA]</scope>
    <source>
        <strain evidence="2 3">J-82</strain>
    </source>
</reference>
<keyword evidence="1" id="KW-0812">Transmembrane</keyword>
<name>A0A6N8U7M1_9STAP</name>
<dbReference type="Proteomes" id="UP000436284">
    <property type="component" value="Unassembled WGS sequence"/>
</dbReference>
<dbReference type="EMBL" id="WUUK01000004">
    <property type="protein sequence ID" value="MXQ51649.1"/>
    <property type="molecule type" value="Genomic_DNA"/>
</dbReference>
<proteinExistence type="predicted"/>
<organism evidence="2 3">
    <name type="scientific">Salinicoccus hispanicus</name>
    <dbReference type="NCBI Taxonomy" id="157225"/>
    <lineage>
        <taxon>Bacteria</taxon>
        <taxon>Bacillati</taxon>
        <taxon>Bacillota</taxon>
        <taxon>Bacilli</taxon>
        <taxon>Bacillales</taxon>
        <taxon>Staphylococcaceae</taxon>
        <taxon>Salinicoccus</taxon>
    </lineage>
</organism>
<dbReference type="OrthoDB" id="2389879at2"/>
<keyword evidence="3" id="KW-1185">Reference proteome</keyword>
<gene>
    <name evidence="2" type="ORF">GQ671_10280</name>
</gene>
<comment type="caution">
    <text evidence="2">The sequence shown here is derived from an EMBL/GenBank/DDBJ whole genome shotgun (WGS) entry which is preliminary data.</text>
</comment>
<sequence length="257" mass="30001">MIHRKYLRATLVSLYSIAFFGLMMLVYYFATANLVDTLIYFFTISLSLFILAGTSFYFYRQTKDHDPGFRELDYSEIREVIMKFDVWYFKRLMIFDYDGKYIGRAAMKIDSPKAFIFSFLSHFNIIVPIDYILTDHEGKTVCRFRRGGFRSADVNIYDENNIHIGRIEFDELKILLKFKGTAFVDGQAFPISSEYLFEDARSNGIMSLSSFNSPIGHHYIFREMSNEVATFDSPIDTNLGKTALSLTALIYFLRYNK</sequence>
<dbReference type="RefSeq" id="WP_160656627.1">
    <property type="nucleotide sequence ID" value="NZ_JBHRWU010000001.1"/>
</dbReference>
<accession>A0A6N8U7M1</accession>
<feature type="transmembrane region" description="Helical" evidence="1">
    <location>
        <begin position="12"/>
        <end position="31"/>
    </location>
</feature>
<feature type="transmembrane region" description="Helical" evidence="1">
    <location>
        <begin position="37"/>
        <end position="59"/>
    </location>
</feature>